<evidence type="ECO:0000313" key="5">
    <source>
        <dbReference type="Proteomes" id="UP000782705"/>
    </source>
</evidence>
<reference evidence="4 5" key="1">
    <citation type="submission" date="2016-06" db="EMBL/GenBank/DDBJ databases">
        <title>Four novel species of enterococci isolated from chicken manure.</title>
        <authorList>
            <person name="Van Tyne D."/>
        </authorList>
    </citation>
    <scope>NUCLEOTIDE SEQUENCE [LARGE SCALE GENOMIC DNA]</scope>
    <source>
        <strain evidence="4 5">CU12B</strain>
    </source>
</reference>
<comment type="similarity">
    <text evidence="1">Belongs to the FAH family.</text>
</comment>
<dbReference type="RefSeq" id="WP_161902727.1">
    <property type="nucleotide sequence ID" value="NZ_MAEL01000049.1"/>
</dbReference>
<feature type="domain" description="Fumarylacetoacetase-like C-terminal" evidence="3">
    <location>
        <begin position="88"/>
        <end position="279"/>
    </location>
</feature>
<evidence type="ECO:0000256" key="2">
    <source>
        <dbReference type="ARBA" id="ARBA00022723"/>
    </source>
</evidence>
<name>A0ABQ6YXZ2_9ENTE</name>
<protein>
    <recommendedName>
        <fullName evidence="3">Fumarylacetoacetase-like C-terminal domain-containing protein</fullName>
    </recommendedName>
</protein>
<dbReference type="InterPro" id="IPR011234">
    <property type="entry name" value="Fumarylacetoacetase-like_C"/>
</dbReference>
<dbReference type="PANTHER" id="PTHR11820">
    <property type="entry name" value="ACYLPYRUVASE"/>
    <property type="match status" value="1"/>
</dbReference>
<comment type="caution">
    <text evidence="4">The sequence shown here is derived from an EMBL/GenBank/DDBJ whole genome shotgun (WGS) entry which is preliminary data.</text>
</comment>
<gene>
    <name evidence="4" type="ORF">BAU17_02375</name>
</gene>
<dbReference type="Gene3D" id="3.90.850.10">
    <property type="entry name" value="Fumarylacetoacetase-like, C-terminal domain"/>
    <property type="match status" value="1"/>
</dbReference>
<evidence type="ECO:0000256" key="1">
    <source>
        <dbReference type="ARBA" id="ARBA00010211"/>
    </source>
</evidence>
<dbReference type="PANTHER" id="PTHR11820:SF7">
    <property type="entry name" value="ACYLPYRUVASE FAHD1, MITOCHONDRIAL"/>
    <property type="match status" value="1"/>
</dbReference>
<evidence type="ECO:0000313" key="4">
    <source>
        <dbReference type="EMBL" id="KAF1302554.1"/>
    </source>
</evidence>
<dbReference type="EMBL" id="MAEL01000049">
    <property type="protein sequence ID" value="KAF1302554.1"/>
    <property type="molecule type" value="Genomic_DNA"/>
</dbReference>
<accession>A0ABQ6YXZ2</accession>
<keyword evidence="5" id="KW-1185">Reference proteome</keyword>
<dbReference type="SUPFAM" id="SSF56529">
    <property type="entry name" value="FAH"/>
    <property type="match status" value="1"/>
</dbReference>
<evidence type="ECO:0000259" key="3">
    <source>
        <dbReference type="Pfam" id="PF01557"/>
    </source>
</evidence>
<proteinExistence type="inferred from homology"/>
<keyword evidence="2" id="KW-0479">Metal-binding</keyword>
<organism evidence="4 5">
    <name type="scientific">Candidatus Enterococcus willemsii</name>
    <dbReference type="NCBI Taxonomy" id="1857215"/>
    <lineage>
        <taxon>Bacteria</taxon>
        <taxon>Bacillati</taxon>
        <taxon>Bacillota</taxon>
        <taxon>Bacilli</taxon>
        <taxon>Lactobacillales</taxon>
        <taxon>Enterococcaceae</taxon>
        <taxon>Enterococcus</taxon>
    </lineage>
</organism>
<dbReference type="Pfam" id="PF01557">
    <property type="entry name" value="FAA_hydrolase"/>
    <property type="match status" value="1"/>
</dbReference>
<dbReference type="InterPro" id="IPR036663">
    <property type="entry name" value="Fumarylacetoacetase_C_sf"/>
</dbReference>
<dbReference type="Proteomes" id="UP000782705">
    <property type="component" value="Unassembled WGS sequence"/>
</dbReference>
<sequence length="294" mass="32533">MRLSTIIDNNQEYPVIVVKQGVVPLTALTDRIGAIYQENLLTLIKEARILPLRDWFLEEHNWLNTQTDLILPFDNITYGPLYRHPNQIFGIGVNYMGQASALATEIPTDFPSSFFKPANTIIGNNDSIVLPKLSAEPLTTGEAELAVILGTEAKNIDEENWQDYIVGYTTALDMTEKSILLRNPRFMAIAKSFDTFFSFGPQLVTPDEVPDVSALTVHTILNGKELGRDTVNHMAFSPARQLALISQIQGWQAGDVLMTGTPASTPLQIGDTIECQITGPNNFSFEPLKNPVKA</sequence>